<dbReference type="InterPro" id="IPR029787">
    <property type="entry name" value="Nucleotide_cyclase"/>
</dbReference>
<evidence type="ECO:0000256" key="4">
    <source>
        <dbReference type="ARBA" id="ARBA00022692"/>
    </source>
</evidence>
<evidence type="ECO:0000256" key="2">
    <source>
        <dbReference type="ARBA" id="ARBA00012528"/>
    </source>
</evidence>
<comment type="caution">
    <text evidence="10">The sequence shown here is derived from an EMBL/GenBank/DDBJ whole genome shotgun (WGS) entry which is preliminary data.</text>
</comment>
<keyword evidence="4 8" id="KW-0812">Transmembrane</keyword>
<dbReference type="Pfam" id="PF00990">
    <property type="entry name" value="GGDEF"/>
    <property type="match status" value="1"/>
</dbReference>
<keyword evidence="5 8" id="KW-1133">Transmembrane helix</keyword>
<protein>
    <recommendedName>
        <fullName evidence="2">diguanylate cyclase</fullName>
        <ecNumber evidence="2">2.7.7.65</ecNumber>
    </recommendedName>
</protein>
<feature type="domain" description="GGDEF" evidence="9">
    <location>
        <begin position="359"/>
        <end position="495"/>
    </location>
</feature>
<evidence type="ECO:0000256" key="6">
    <source>
        <dbReference type="ARBA" id="ARBA00023136"/>
    </source>
</evidence>
<evidence type="ECO:0000259" key="9">
    <source>
        <dbReference type="PROSITE" id="PS50887"/>
    </source>
</evidence>
<keyword evidence="6 8" id="KW-0472">Membrane</keyword>
<dbReference type="PANTHER" id="PTHR45138">
    <property type="entry name" value="REGULATORY COMPONENTS OF SENSORY TRANSDUCTION SYSTEM"/>
    <property type="match status" value="1"/>
</dbReference>
<comment type="subcellular location">
    <subcellularLocation>
        <location evidence="1">Cell membrane</location>
        <topology evidence="1">Multi-pass membrane protein</topology>
    </subcellularLocation>
</comment>
<dbReference type="EC" id="2.7.7.65" evidence="2"/>
<feature type="transmembrane region" description="Helical" evidence="8">
    <location>
        <begin position="20"/>
        <end position="43"/>
    </location>
</feature>
<dbReference type="EMBL" id="JACHVZ010000009">
    <property type="protein sequence ID" value="MBB2929043.1"/>
    <property type="molecule type" value="Genomic_DNA"/>
</dbReference>
<dbReference type="Gene3D" id="3.30.70.270">
    <property type="match status" value="1"/>
</dbReference>
<feature type="transmembrane region" description="Helical" evidence="8">
    <location>
        <begin position="291"/>
        <end position="312"/>
    </location>
</feature>
<dbReference type="CDD" id="cd01949">
    <property type="entry name" value="GGDEF"/>
    <property type="match status" value="1"/>
</dbReference>
<keyword evidence="3" id="KW-1003">Cell membrane</keyword>
<name>A0ABR6FNP0_9BURK</name>
<dbReference type="NCBIfam" id="TIGR00254">
    <property type="entry name" value="GGDEF"/>
    <property type="match status" value="1"/>
</dbReference>
<dbReference type="SUPFAM" id="SSF55073">
    <property type="entry name" value="Nucleotide cyclase"/>
    <property type="match status" value="1"/>
</dbReference>
<dbReference type="Pfam" id="PF02743">
    <property type="entry name" value="dCache_1"/>
    <property type="match status" value="1"/>
</dbReference>
<dbReference type="CDD" id="cd12915">
    <property type="entry name" value="PDC2_DGC_like"/>
    <property type="match status" value="1"/>
</dbReference>
<organism evidence="10 11">
    <name type="scientific">Paraburkholderia silvatlantica</name>
    <dbReference type="NCBI Taxonomy" id="321895"/>
    <lineage>
        <taxon>Bacteria</taxon>
        <taxon>Pseudomonadati</taxon>
        <taxon>Pseudomonadota</taxon>
        <taxon>Betaproteobacteria</taxon>
        <taxon>Burkholderiales</taxon>
        <taxon>Burkholderiaceae</taxon>
        <taxon>Paraburkholderia</taxon>
    </lineage>
</organism>
<sequence length="501" mass="54106">MSVSTSTGKLAAWAGRHLLIVGILGTLMALGVMAISTATLLAARNEAVEHAHETSRNVTAVLVSNIARTFETSDNSLRTLIAALSKPAVQNLDPKSRHDLLFDDTPAEYFTGMGFTDSQGQLIDGCCGRTHHWNFSDRDYFTVHRQSANVGLYLSAVYRARSRGGVEAIALSRRINRGDGSFGGVAVVAIDLDYFTQLLSRLDVGPHGVTAIVRVDGTVLARNPPLTKAQLLTSSNFKRMVNQDSGFYAARSSIDGIVRLYTFQRVPGTPLIAVVAPAESDVLAGSRRMSWMVGISAAFISAAFCAVVWLLAFSLRAHVKAQALLTELTRTDALTGLKNRRALDEFLALEWARLHRNDSCLSLLFIDADNFKQYNDRHGHAQGDIALKRLSACIKRHVRRLGDLTARYGGEEFVVALPDTDEAAAMRIAEAIRCEVESGRPHGSSAAVPPFTVSIGGATGRRGSPSTLAELTNSADSALYAAKRHGRNTVVFANAVATERL</sequence>
<evidence type="ECO:0000256" key="7">
    <source>
        <dbReference type="ARBA" id="ARBA00034247"/>
    </source>
</evidence>
<dbReference type="InterPro" id="IPR033479">
    <property type="entry name" value="dCache_1"/>
</dbReference>
<dbReference type="SMART" id="SM00267">
    <property type="entry name" value="GGDEF"/>
    <property type="match status" value="1"/>
</dbReference>
<evidence type="ECO:0000256" key="5">
    <source>
        <dbReference type="ARBA" id="ARBA00022989"/>
    </source>
</evidence>
<keyword evidence="11" id="KW-1185">Reference proteome</keyword>
<gene>
    <name evidence="10" type="ORF">FHX59_003474</name>
</gene>
<accession>A0ABR6FNP0</accession>
<dbReference type="InterPro" id="IPR000160">
    <property type="entry name" value="GGDEF_dom"/>
</dbReference>
<evidence type="ECO:0000313" key="10">
    <source>
        <dbReference type="EMBL" id="MBB2929043.1"/>
    </source>
</evidence>
<dbReference type="CDD" id="cd12914">
    <property type="entry name" value="PDC1_DGC_like"/>
    <property type="match status" value="1"/>
</dbReference>
<dbReference type="PANTHER" id="PTHR45138:SF9">
    <property type="entry name" value="DIGUANYLATE CYCLASE DGCM-RELATED"/>
    <property type="match status" value="1"/>
</dbReference>
<reference evidence="10 11" key="1">
    <citation type="submission" date="2020-08" db="EMBL/GenBank/DDBJ databases">
        <title>Genomic Encyclopedia of Type Strains, Phase IV (KMG-V): Genome sequencing to study the core and pangenomes of soil and plant-associated prokaryotes.</title>
        <authorList>
            <person name="Whitman W."/>
        </authorList>
    </citation>
    <scope>NUCLEOTIDE SEQUENCE [LARGE SCALE GENOMIC DNA]</scope>
    <source>
        <strain evidence="10 11">SRMrh-85</strain>
    </source>
</reference>
<dbReference type="InterPro" id="IPR050469">
    <property type="entry name" value="Diguanylate_Cyclase"/>
</dbReference>
<evidence type="ECO:0000256" key="1">
    <source>
        <dbReference type="ARBA" id="ARBA00004651"/>
    </source>
</evidence>
<dbReference type="InterPro" id="IPR043128">
    <property type="entry name" value="Rev_trsase/Diguanyl_cyclase"/>
</dbReference>
<dbReference type="PROSITE" id="PS50887">
    <property type="entry name" value="GGDEF"/>
    <property type="match status" value="1"/>
</dbReference>
<evidence type="ECO:0000256" key="3">
    <source>
        <dbReference type="ARBA" id="ARBA00022475"/>
    </source>
</evidence>
<proteinExistence type="predicted"/>
<dbReference type="Proteomes" id="UP000533533">
    <property type="component" value="Unassembled WGS sequence"/>
</dbReference>
<dbReference type="RefSeq" id="WP_243413252.1">
    <property type="nucleotide sequence ID" value="NZ_JACHVZ010000009.1"/>
</dbReference>
<evidence type="ECO:0000256" key="8">
    <source>
        <dbReference type="SAM" id="Phobius"/>
    </source>
</evidence>
<dbReference type="Gene3D" id="3.30.450.20">
    <property type="entry name" value="PAS domain"/>
    <property type="match status" value="2"/>
</dbReference>
<comment type="catalytic activity">
    <reaction evidence="7">
        <text>2 GTP = 3',3'-c-di-GMP + 2 diphosphate</text>
        <dbReference type="Rhea" id="RHEA:24898"/>
        <dbReference type="ChEBI" id="CHEBI:33019"/>
        <dbReference type="ChEBI" id="CHEBI:37565"/>
        <dbReference type="ChEBI" id="CHEBI:58805"/>
        <dbReference type="EC" id="2.7.7.65"/>
    </reaction>
</comment>
<evidence type="ECO:0000313" key="11">
    <source>
        <dbReference type="Proteomes" id="UP000533533"/>
    </source>
</evidence>